<dbReference type="Proteomes" id="UP000198406">
    <property type="component" value="Unassembled WGS sequence"/>
</dbReference>
<organism evidence="1 2">
    <name type="scientific">Fistulifera solaris</name>
    <name type="common">Oleaginous diatom</name>
    <dbReference type="NCBI Taxonomy" id="1519565"/>
    <lineage>
        <taxon>Eukaryota</taxon>
        <taxon>Sar</taxon>
        <taxon>Stramenopiles</taxon>
        <taxon>Ochrophyta</taxon>
        <taxon>Bacillariophyta</taxon>
        <taxon>Bacillariophyceae</taxon>
        <taxon>Bacillariophycidae</taxon>
        <taxon>Naviculales</taxon>
        <taxon>Naviculaceae</taxon>
        <taxon>Fistulifera</taxon>
    </lineage>
</organism>
<evidence type="ECO:0000313" key="1">
    <source>
        <dbReference type="EMBL" id="GAX25835.1"/>
    </source>
</evidence>
<dbReference type="AlphaFoldDB" id="A0A1Z5KI80"/>
<dbReference type="InParanoid" id="A0A1Z5KI80"/>
<name>A0A1Z5KI80_FISSO</name>
<sequence>MEQPMAQDPLFEGRKQDILELIPNERMSVEQKAFQPATRERFSGPFLPMYKLRREPRHLNDFPLEDSLRIAIWRDNGTLLTVCNNLYAQYEDKHVCINIYRDGKPRGEFAIYGKTDSAIAETMVFFCSIISGGEGKARLKLFAHEERSRIVAHRKEFCFDFAALQEEQLVCILDTNPGWCFELQTGCWNTNHSLILATRPYPLDLRLTFSQRTSGFIFDDEGTAFVNALVKRKLSFGSLSIAAEMDDHINLLCNTDKMPISRANLHRILNTAEKFDKLAFSPLDSISVLLPFSAHVKALDYQVDVKYMRPEDFESLNIATRDLTLKFFHDENDIWEDVCIAFLNRVAELGHFEGFGFSVDEYFIVESGTLYLYEFVQPLAEALIRVINANPNLTHLDISGSYWFLDWGPHLKEMFKAVEKHKGLRTFTVQCYEWGDCDDDDESKLRHPQYSWLEQLLKSNRNITVLERSGKRCSNKNIEHLYLLNHIYNGSARLLAESTSERLSLVATALTESASENFQLTSMLLSDQTDVLCQFINFSFPLEDHDLQH</sequence>
<dbReference type="OrthoDB" id="120976at2759"/>
<proteinExistence type="predicted"/>
<accession>A0A1Z5KI80</accession>
<protein>
    <submittedName>
        <fullName evidence="1">Uncharacterized protein</fullName>
    </submittedName>
</protein>
<gene>
    <name evidence="1" type="ORF">FisN_6Hu127</name>
</gene>
<keyword evidence="2" id="KW-1185">Reference proteome</keyword>
<comment type="caution">
    <text evidence="1">The sequence shown here is derived from an EMBL/GenBank/DDBJ whole genome shotgun (WGS) entry which is preliminary data.</text>
</comment>
<reference evidence="1 2" key="1">
    <citation type="journal article" date="2015" name="Plant Cell">
        <title>Oil accumulation by the oleaginous diatom Fistulifera solaris as revealed by the genome and transcriptome.</title>
        <authorList>
            <person name="Tanaka T."/>
            <person name="Maeda Y."/>
            <person name="Veluchamy A."/>
            <person name="Tanaka M."/>
            <person name="Abida H."/>
            <person name="Marechal E."/>
            <person name="Bowler C."/>
            <person name="Muto M."/>
            <person name="Sunaga Y."/>
            <person name="Tanaka M."/>
            <person name="Yoshino T."/>
            <person name="Taniguchi T."/>
            <person name="Fukuda Y."/>
            <person name="Nemoto M."/>
            <person name="Matsumoto M."/>
            <person name="Wong P.S."/>
            <person name="Aburatani S."/>
            <person name="Fujibuchi W."/>
        </authorList>
    </citation>
    <scope>NUCLEOTIDE SEQUENCE [LARGE SCALE GENOMIC DNA]</scope>
    <source>
        <strain evidence="1 2">JPCC DA0580</strain>
    </source>
</reference>
<evidence type="ECO:0000313" key="2">
    <source>
        <dbReference type="Proteomes" id="UP000198406"/>
    </source>
</evidence>
<dbReference type="EMBL" id="BDSP01000234">
    <property type="protein sequence ID" value="GAX25835.1"/>
    <property type="molecule type" value="Genomic_DNA"/>
</dbReference>